<dbReference type="Proteomes" id="UP000244223">
    <property type="component" value="Unassembled WGS sequence"/>
</dbReference>
<proteinExistence type="predicted"/>
<evidence type="ECO:0000313" key="3">
    <source>
        <dbReference type="Proteomes" id="UP000244223"/>
    </source>
</evidence>
<keyword evidence="1" id="KW-1133">Transmembrane helix</keyword>
<comment type="caution">
    <text evidence="2">The sequence shown here is derived from an EMBL/GenBank/DDBJ whole genome shotgun (WGS) entry which is preliminary data.</text>
</comment>
<feature type="transmembrane region" description="Helical" evidence="1">
    <location>
        <begin position="32"/>
        <end position="53"/>
    </location>
</feature>
<gene>
    <name evidence="2" type="ORF">C8N29_102102</name>
</gene>
<dbReference type="AlphaFoldDB" id="A0A2T5J2R3"/>
<protein>
    <submittedName>
        <fullName evidence="2">Uncharacterized protein</fullName>
    </submittedName>
</protein>
<evidence type="ECO:0000256" key="1">
    <source>
        <dbReference type="SAM" id="Phobius"/>
    </source>
</evidence>
<keyword evidence="3" id="KW-1185">Reference proteome</keyword>
<reference evidence="2 3" key="1">
    <citation type="submission" date="2018-04" db="EMBL/GenBank/DDBJ databases">
        <title>Genomic Encyclopedia of Archaeal and Bacterial Type Strains, Phase II (KMG-II): from individual species to whole genera.</title>
        <authorList>
            <person name="Goeker M."/>
        </authorList>
    </citation>
    <scope>NUCLEOTIDE SEQUENCE [LARGE SCALE GENOMIC DNA]</scope>
    <source>
        <strain evidence="2 3">DSM 5822</strain>
    </source>
</reference>
<sequence length="57" mass="6147">MTWSRLCANLSFWLALPAASYGLHHYAGLEWLIAIPIAIAIAGSCASTVALLLSRFN</sequence>
<dbReference type="RefSeq" id="WP_170106866.1">
    <property type="nucleotide sequence ID" value="NZ_QAON01000002.1"/>
</dbReference>
<keyword evidence="1" id="KW-0812">Transmembrane</keyword>
<evidence type="ECO:0000313" key="2">
    <source>
        <dbReference type="EMBL" id="PTQ90702.1"/>
    </source>
</evidence>
<organism evidence="2 3">
    <name type="scientific">Agitococcus lubricus</name>
    <dbReference type="NCBI Taxonomy" id="1077255"/>
    <lineage>
        <taxon>Bacteria</taxon>
        <taxon>Pseudomonadati</taxon>
        <taxon>Pseudomonadota</taxon>
        <taxon>Gammaproteobacteria</taxon>
        <taxon>Moraxellales</taxon>
        <taxon>Moraxellaceae</taxon>
        <taxon>Agitococcus</taxon>
    </lineage>
</organism>
<accession>A0A2T5J2R3</accession>
<dbReference type="EMBL" id="QAON01000002">
    <property type="protein sequence ID" value="PTQ90702.1"/>
    <property type="molecule type" value="Genomic_DNA"/>
</dbReference>
<keyword evidence="1" id="KW-0472">Membrane</keyword>
<name>A0A2T5J2R3_9GAMM</name>